<dbReference type="EMBL" id="CM009304">
    <property type="protein sequence ID" value="RQP00605.1"/>
    <property type="molecule type" value="Genomic_DNA"/>
</dbReference>
<gene>
    <name evidence="1" type="ORF">POPTR_015G047450</name>
</gene>
<organism evidence="1 2">
    <name type="scientific">Populus trichocarpa</name>
    <name type="common">Western balsam poplar</name>
    <name type="synonym">Populus balsamifera subsp. trichocarpa</name>
    <dbReference type="NCBI Taxonomy" id="3694"/>
    <lineage>
        <taxon>Eukaryota</taxon>
        <taxon>Viridiplantae</taxon>
        <taxon>Streptophyta</taxon>
        <taxon>Embryophyta</taxon>
        <taxon>Tracheophyta</taxon>
        <taxon>Spermatophyta</taxon>
        <taxon>Magnoliopsida</taxon>
        <taxon>eudicotyledons</taxon>
        <taxon>Gunneridae</taxon>
        <taxon>Pentapetalae</taxon>
        <taxon>rosids</taxon>
        <taxon>fabids</taxon>
        <taxon>Malpighiales</taxon>
        <taxon>Salicaceae</taxon>
        <taxon>Saliceae</taxon>
        <taxon>Populus</taxon>
    </lineage>
</organism>
<keyword evidence="2" id="KW-1185">Reference proteome</keyword>
<evidence type="ECO:0000313" key="2">
    <source>
        <dbReference type="Proteomes" id="UP000006729"/>
    </source>
</evidence>
<dbReference type="InParanoid" id="A0A3N7HTB8"/>
<proteinExistence type="predicted"/>
<sequence length="36" mass="4142">MTKRSRVRISPSPLFDKNQAQGNVGLYKFQAQRAFT</sequence>
<evidence type="ECO:0000313" key="1">
    <source>
        <dbReference type="EMBL" id="RQP00605.1"/>
    </source>
</evidence>
<protein>
    <submittedName>
        <fullName evidence="1">Uncharacterized protein</fullName>
    </submittedName>
</protein>
<dbReference type="Proteomes" id="UP000006729">
    <property type="component" value="Chromosome 15"/>
</dbReference>
<name>A0A3N7HTB8_POPTR</name>
<reference evidence="1 2" key="1">
    <citation type="journal article" date="2006" name="Science">
        <title>The genome of black cottonwood, Populus trichocarpa (Torr. &amp; Gray).</title>
        <authorList>
            <person name="Tuskan G.A."/>
            <person name="Difazio S."/>
            <person name="Jansson S."/>
            <person name="Bohlmann J."/>
            <person name="Grigoriev I."/>
            <person name="Hellsten U."/>
            <person name="Putnam N."/>
            <person name="Ralph S."/>
            <person name="Rombauts S."/>
            <person name="Salamov A."/>
            <person name="Schein J."/>
            <person name="Sterck L."/>
            <person name="Aerts A."/>
            <person name="Bhalerao R.R."/>
            <person name="Bhalerao R.P."/>
            <person name="Blaudez D."/>
            <person name="Boerjan W."/>
            <person name="Brun A."/>
            <person name="Brunner A."/>
            <person name="Busov V."/>
            <person name="Campbell M."/>
            <person name="Carlson J."/>
            <person name="Chalot M."/>
            <person name="Chapman J."/>
            <person name="Chen G.L."/>
            <person name="Cooper D."/>
            <person name="Coutinho P.M."/>
            <person name="Couturier J."/>
            <person name="Covert S."/>
            <person name="Cronk Q."/>
            <person name="Cunningham R."/>
            <person name="Davis J."/>
            <person name="Degroeve S."/>
            <person name="Dejardin A."/>
            <person name="Depamphilis C."/>
            <person name="Detter J."/>
            <person name="Dirks B."/>
            <person name="Dubchak I."/>
            <person name="Duplessis S."/>
            <person name="Ehlting J."/>
            <person name="Ellis B."/>
            <person name="Gendler K."/>
            <person name="Goodstein D."/>
            <person name="Gribskov M."/>
            <person name="Grimwood J."/>
            <person name="Groover A."/>
            <person name="Gunter L."/>
            <person name="Hamberger B."/>
            <person name="Heinze B."/>
            <person name="Helariutta Y."/>
            <person name="Henrissat B."/>
            <person name="Holligan D."/>
            <person name="Holt R."/>
            <person name="Huang W."/>
            <person name="Islam-Faridi N."/>
            <person name="Jones S."/>
            <person name="Jones-Rhoades M."/>
            <person name="Jorgensen R."/>
            <person name="Joshi C."/>
            <person name="Kangasjarvi J."/>
            <person name="Karlsson J."/>
            <person name="Kelleher C."/>
            <person name="Kirkpatrick R."/>
            <person name="Kirst M."/>
            <person name="Kohler A."/>
            <person name="Kalluri U."/>
            <person name="Larimer F."/>
            <person name="Leebens-Mack J."/>
            <person name="Leple J.C."/>
            <person name="Locascio P."/>
            <person name="Lou Y."/>
            <person name="Lucas S."/>
            <person name="Martin F."/>
            <person name="Montanini B."/>
            <person name="Napoli C."/>
            <person name="Nelson D.R."/>
            <person name="Nelson C."/>
            <person name="Nieminen K."/>
            <person name="Nilsson O."/>
            <person name="Pereda V."/>
            <person name="Peter G."/>
            <person name="Philippe R."/>
            <person name="Pilate G."/>
            <person name="Poliakov A."/>
            <person name="Razumovskaya J."/>
            <person name="Richardson P."/>
            <person name="Rinaldi C."/>
            <person name="Ritland K."/>
            <person name="Rouze P."/>
            <person name="Ryaboy D."/>
            <person name="Schmutz J."/>
            <person name="Schrader J."/>
            <person name="Segerman B."/>
            <person name="Shin H."/>
            <person name="Siddiqui A."/>
            <person name="Sterky F."/>
            <person name="Terry A."/>
            <person name="Tsai C.J."/>
            <person name="Uberbacher E."/>
            <person name="Unneberg P."/>
            <person name="Vahala J."/>
            <person name="Wall K."/>
            <person name="Wessler S."/>
            <person name="Yang G."/>
            <person name="Yin T."/>
            <person name="Douglas C."/>
            <person name="Marra M."/>
            <person name="Sandberg G."/>
            <person name="Van de Peer Y."/>
            <person name="Rokhsar D."/>
        </authorList>
    </citation>
    <scope>NUCLEOTIDE SEQUENCE [LARGE SCALE GENOMIC DNA]</scope>
    <source>
        <strain evidence="2">cv. Nisqually</strain>
    </source>
</reference>
<accession>A0A3N7HTB8</accession>
<dbReference type="AlphaFoldDB" id="A0A3N7HTB8"/>